<dbReference type="AlphaFoldDB" id="A0A4Z0QYN9"/>
<comment type="caution">
    <text evidence="1">The sequence shown here is derived from an EMBL/GenBank/DDBJ whole genome shotgun (WGS) entry which is preliminary data.</text>
</comment>
<gene>
    <name evidence="1" type="ORF">E4K67_22660</name>
</gene>
<keyword evidence="2" id="KW-1185">Reference proteome</keyword>
<reference evidence="1 2" key="1">
    <citation type="submission" date="2019-03" db="EMBL/GenBank/DDBJ databases">
        <title>Draft Genome Sequence of Desulfosporosinus fructosivorans Strain 63.6F, Isolated from Marine Sediment in the Baltic Sea.</title>
        <authorList>
            <person name="Hausmann B."/>
            <person name="Vandieken V."/>
            <person name="Pjevac P."/>
            <person name="Schreck K."/>
            <person name="Herbold C.W."/>
            <person name="Loy A."/>
        </authorList>
    </citation>
    <scope>NUCLEOTIDE SEQUENCE [LARGE SCALE GENOMIC DNA]</scope>
    <source>
        <strain evidence="1 2">63.6F</strain>
    </source>
</reference>
<accession>A0A4Z0QYN9</accession>
<dbReference type="RefSeq" id="WP_135550916.1">
    <property type="nucleotide sequence ID" value="NZ_SPQQ01000010.1"/>
</dbReference>
<dbReference type="Proteomes" id="UP000298460">
    <property type="component" value="Unassembled WGS sequence"/>
</dbReference>
<evidence type="ECO:0000313" key="2">
    <source>
        <dbReference type="Proteomes" id="UP000298460"/>
    </source>
</evidence>
<protein>
    <submittedName>
        <fullName evidence="1">Uncharacterized protein</fullName>
    </submittedName>
</protein>
<sequence length="70" mass="8218">MLKTIRKILLKIDCIERAASAHQTQQSEKRYHEHWAQLMRSGNTIREEDKSAEDHVDHQVFIDSVNWGGM</sequence>
<proteinExistence type="predicted"/>
<organism evidence="1 2">
    <name type="scientific">Desulfosporosinus fructosivorans</name>
    <dbReference type="NCBI Taxonomy" id="2018669"/>
    <lineage>
        <taxon>Bacteria</taxon>
        <taxon>Bacillati</taxon>
        <taxon>Bacillota</taxon>
        <taxon>Clostridia</taxon>
        <taxon>Eubacteriales</taxon>
        <taxon>Desulfitobacteriaceae</taxon>
        <taxon>Desulfosporosinus</taxon>
    </lineage>
</organism>
<name>A0A4Z0QYN9_9FIRM</name>
<dbReference type="EMBL" id="SPQQ01000010">
    <property type="protein sequence ID" value="TGE35921.1"/>
    <property type="molecule type" value="Genomic_DNA"/>
</dbReference>
<evidence type="ECO:0000313" key="1">
    <source>
        <dbReference type="EMBL" id="TGE35921.1"/>
    </source>
</evidence>